<proteinExistence type="predicted"/>
<protein>
    <submittedName>
        <fullName evidence="2">Uncharacterized protein</fullName>
    </submittedName>
</protein>
<dbReference type="GeneID" id="65130723"/>
<evidence type="ECO:0000313" key="3">
    <source>
        <dbReference type="Proteomes" id="UP000593713"/>
    </source>
</evidence>
<reference evidence="2 3" key="1">
    <citation type="submission" date="2020-07" db="EMBL/GenBank/DDBJ databases">
        <title>Taxonomic proposal: Crassvirales, a new order of highly abundant and diverse bacterial viruses.</title>
        <authorList>
            <person name="Shkoporov A.N."/>
            <person name="Stockdale S.R."/>
            <person name="Guerin E."/>
            <person name="Ross R.P."/>
            <person name="Hill C."/>
        </authorList>
    </citation>
    <scope>NUCLEOTIDE SEQUENCE [LARGE SCALE GENOMIC DNA]</scope>
</reference>
<organism evidence="2 3">
    <name type="scientific">uncultured phage cr53_1</name>
    <dbReference type="NCBI Taxonomy" id="2772080"/>
    <lineage>
        <taxon>Viruses</taxon>
        <taxon>Duplodnaviria</taxon>
        <taxon>Heunggongvirae</taxon>
        <taxon>Uroviricota</taxon>
        <taxon>Caudoviricetes</taxon>
        <taxon>Crassvirales</taxon>
        <taxon>Suoliviridae</taxon>
        <taxon>Loutivirinae</taxon>
        <taxon>Blohavirus</taxon>
        <taxon>Blohavirus americanus</taxon>
    </lineage>
</organism>
<accession>A0A7M1RRA8</accession>
<feature type="region of interest" description="Disordered" evidence="1">
    <location>
        <begin position="186"/>
        <end position="217"/>
    </location>
</feature>
<feature type="compositionally biased region" description="Basic and acidic residues" evidence="1">
    <location>
        <begin position="196"/>
        <end position="207"/>
    </location>
</feature>
<keyword evidence="3" id="KW-1185">Reference proteome</keyword>
<evidence type="ECO:0000256" key="1">
    <source>
        <dbReference type="SAM" id="MobiDB-lite"/>
    </source>
</evidence>
<evidence type="ECO:0000313" key="2">
    <source>
        <dbReference type="EMBL" id="QOR56806.1"/>
    </source>
</evidence>
<sequence length="217" mass="24555">MLCYLQSAELRPRDGKLPFFICKWQGVIGDTSADKVTDEGNGVVRINVKAALARNITLTKSIFPADEEALSEWKKLLKCRVVYVPEKNEDGTYKKDDIGNYILNEKVKEENKNKCVVNLLYKQVDLASISDEVKRIEFTTSDGRVMKQNFITVIGFADETDVWAEELTPEEMAANNLRTNLANGTYVDITDEEEEKEAKPTKAESKKSTQASDDDWD</sequence>
<dbReference type="RefSeq" id="YP_010112258.1">
    <property type="nucleotide sequence ID" value="NC_055889.1"/>
</dbReference>
<dbReference type="Proteomes" id="UP000593713">
    <property type="component" value="Segment"/>
</dbReference>
<dbReference type="EMBL" id="MT774396">
    <property type="protein sequence ID" value="QOR56806.1"/>
    <property type="molecule type" value="Genomic_DNA"/>
</dbReference>
<name>A0A7M1RRA8_9CAUD</name>
<dbReference type="KEGG" id="vg:65130723"/>